<dbReference type="Gene3D" id="3.30.559.70">
    <property type="entry name" value="Choline/Carnitine o-acyltransferase, domain 2"/>
    <property type="match status" value="1"/>
</dbReference>
<dbReference type="Gene3D" id="3.30.559.10">
    <property type="entry name" value="Chloramphenicol acetyltransferase-like domain"/>
    <property type="match status" value="1"/>
</dbReference>
<keyword evidence="8" id="KW-1185">Reference proteome</keyword>
<protein>
    <submittedName>
        <fullName evidence="7">Acyltransferase ChoActase/COT/CPT</fullName>
    </submittedName>
</protein>
<dbReference type="InterPro" id="IPR023213">
    <property type="entry name" value="CAT-like_dom_sf"/>
</dbReference>
<evidence type="ECO:0000256" key="4">
    <source>
        <dbReference type="PIRSR" id="PIRSR600542-1"/>
    </source>
</evidence>
<dbReference type="GO" id="GO:0016746">
    <property type="term" value="F:acyltransferase activity"/>
    <property type="evidence" value="ECO:0007669"/>
    <property type="project" value="UniProtKB-KW"/>
</dbReference>
<evidence type="ECO:0000256" key="5">
    <source>
        <dbReference type="RuleBase" id="RU003801"/>
    </source>
</evidence>
<gene>
    <name evidence="7" type="ORF">DM01DRAFT_1403210</name>
</gene>
<dbReference type="PANTHER" id="PTHR22589">
    <property type="entry name" value="CARNITINE O-ACYLTRANSFERASE"/>
    <property type="match status" value="1"/>
</dbReference>
<dbReference type="InterPro" id="IPR000542">
    <property type="entry name" value="Carn_acyl_trans"/>
</dbReference>
<organism evidence="7 8">
    <name type="scientific">Hesseltinella vesiculosa</name>
    <dbReference type="NCBI Taxonomy" id="101127"/>
    <lineage>
        <taxon>Eukaryota</taxon>
        <taxon>Fungi</taxon>
        <taxon>Fungi incertae sedis</taxon>
        <taxon>Mucoromycota</taxon>
        <taxon>Mucoromycotina</taxon>
        <taxon>Mucoromycetes</taxon>
        <taxon>Mucorales</taxon>
        <taxon>Cunninghamellaceae</taxon>
        <taxon>Hesseltinella</taxon>
    </lineage>
</organism>
<dbReference type="InterPro" id="IPR039551">
    <property type="entry name" value="Cho/carn_acyl_trans"/>
</dbReference>
<proteinExistence type="inferred from homology"/>
<comment type="similarity">
    <text evidence="1 5">Belongs to the carnitine/choline acetyltransferase family.</text>
</comment>
<evidence type="ECO:0000256" key="2">
    <source>
        <dbReference type="ARBA" id="ARBA00022679"/>
    </source>
</evidence>
<keyword evidence="3 5" id="KW-0012">Acyltransferase</keyword>
<dbReference type="PROSITE" id="PS00440">
    <property type="entry name" value="ACYLTRANSF_C_2"/>
    <property type="match status" value="1"/>
</dbReference>
<dbReference type="Pfam" id="PF00755">
    <property type="entry name" value="Carn_acyltransf"/>
    <property type="match status" value="1"/>
</dbReference>
<dbReference type="STRING" id="101127.A0A1X2GXE5"/>
<keyword evidence="2 5" id="KW-0808">Transferase</keyword>
<evidence type="ECO:0000256" key="1">
    <source>
        <dbReference type="ARBA" id="ARBA00005232"/>
    </source>
</evidence>
<sequence length="640" mass="71922">MYSIRSTTAFQSIGQLGHVKRYTTKTFSNQHLLPRLPIPDLEVTAQRYKKSLIPLLTTADYQQAAAKVDAFITSPFAKELQGRLHALDEQEAKKGYSWLDQLWLNKGYLEYREPTMINVNWWMQLKDSPNGLVPAPNATTATPAQLERAAGLIAGLVDYSNRVNQQEIAPDVSRSGPFCMHQLKGVFSTTRIAATPADKVISHYPATAKHITVIYKDQLFSVDVIGPQGQVVPLSTLQNQLHQLVQQVDAMPTEQRQLPLGVLTSEHRDTWAKIREQLETNTSNAQTFRDLDTSLFAVCLDDYATAQELDLTHHNYSHGRNARNRWFDKGMQVIVETNAAAGINGEHSAVDAVVPLRAVDDVLKREPMQVNGDASVSLAAPRHLTWALDNRDEMKAILQTAEQNAKERIDDLDTVMLHYRDYGSNFMKRAKVSPDGWLQMAFQLAYYRHYGEPCATYESASTRKYLTGRTETVRSCSEETLAFTKMWDDKDVSMNDKLAAFERAVATQSEYMRAATNGFGVDRHLFGLYYQMTPEEAQSEHAAMFQDPSYRLSQYWKLSTSNTSPGNLAWGAFGPVVPDGYGCNYAIDKDMIRLSVSSCKHADSTDSTAFRKSIRGVLDNFAEVAERHLVRDDEKAAANH</sequence>
<feature type="active site" description="Proton acceptor" evidence="4">
    <location>
        <position position="347"/>
    </location>
</feature>
<evidence type="ECO:0000259" key="6">
    <source>
        <dbReference type="Pfam" id="PF00755"/>
    </source>
</evidence>
<evidence type="ECO:0000256" key="3">
    <source>
        <dbReference type="ARBA" id="ARBA00023315"/>
    </source>
</evidence>
<evidence type="ECO:0000313" key="8">
    <source>
        <dbReference type="Proteomes" id="UP000242146"/>
    </source>
</evidence>
<evidence type="ECO:0000313" key="7">
    <source>
        <dbReference type="EMBL" id="ORX62761.1"/>
    </source>
</evidence>
<accession>A0A1X2GXE5</accession>
<name>A0A1X2GXE5_9FUNG</name>
<dbReference type="AlphaFoldDB" id="A0A1X2GXE5"/>
<dbReference type="Proteomes" id="UP000242146">
    <property type="component" value="Unassembled WGS sequence"/>
</dbReference>
<dbReference type="OrthoDB" id="240216at2759"/>
<dbReference type="InterPro" id="IPR042231">
    <property type="entry name" value="Cho/carn_acyl_trans_2"/>
</dbReference>
<dbReference type="PANTHER" id="PTHR22589:SF107">
    <property type="entry name" value="CHOLINE_CARNITINE ACYLTRANSFERASE DOMAIN-CONTAINING PROTEIN"/>
    <property type="match status" value="1"/>
</dbReference>
<dbReference type="EMBL" id="MCGT01000001">
    <property type="protein sequence ID" value="ORX62761.1"/>
    <property type="molecule type" value="Genomic_DNA"/>
</dbReference>
<comment type="caution">
    <text evidence="7">The sequence shown here is derived from an EMBL/GenBank/DDBJ whole genome shotgun (WGS) entry which is preliminary data.</text>
</comment>
<reference evidence="7 8" key="1">
    <citation type="submission" date="2016-07" db="EMBL/GenBank/DDBJ databases">
        <title>Pervasive Adenine N6-methylation of Active Genes in Fungi.</title>
        <authorList>
            <consortium name="DOE Joint Genome Institute"/>
            <person name="Mondo S.J."/>
            <person name="Dannebaum R.O."/>
            <person name="Kuo R.C."/>
            <person name="Labutti K."/>
            <person name="Haridas S."/>
            <person name="Kuo A."/>
            <person name="Salamov A."/>
            <person name="Ahrendt S.R."/>
            <person name="Lipzen A."/>
            <person name="Sullivan W."/>
            <person name="Andreopoulos W.B."/>
            <person name="Clum A."/>
            <person name="Lindquist E."/>
            <person name="Daum C."/>
            <person name="Ramamoorthy G.K."/>
            <person name="Gryganskyi A."/>
            <person name="Culley D."/>
            <person name="Magnuson J.K."/>
            <person name="James T.Y."/>
            <person name="O'Malley M.A."/>
            <person name="Stajich J.E."/>
            <person name="Spatafora J.W."/>
            <person name="Visel A."/>
            <person name="Grigoriev I.V."/>
        </authorList>
    </citation>
    <scope>NUCLEOTIDE SEQUENCE [LARGE SCALE GENOMIC DNA]</scope>
    <source>
        <strain evidence="7 8">NRRL 3301</strain>
    </source>
</reference>
<feature type="domain" description="Choline/carnitine acyltransferase" evidence="6">
    <location>
        <begin position="36"/>
        <end position="615"/>
    </location>
</feature>
<dbReference type="SUPFAM" id="SSF52777">
    <property type="entry name" value="CoA-dependent acyltransferases"/>
    <property type="match status" value="2"/>
</dbReference>